<evidence type="ECO:0000256" key="5">
    <source>
        <dbReference type="ARBA" id="ARBA00023136"/>
    </source>
</evidence>
<dbReference type="EMBL" id="BAAFZP010000001">
    <property type="protein sequence ID" value="GAB1580940.1"/>
    <property type="molecule type" value="Genomic_DNA"/>
</dbReference>
<reference evidence="11 12" key="1">
    <citation type="submission" date="2024-10" db="EMBL/GenBank/DDBJ databases">
        <title>Isolation, draft genome sequencing and identification of Phyllobacterium sp. NSA23, isolated from leaf soil.</title>
        <authorList>
            <person name="Akita H."/>
        </authorList>
    </citation>
    <scope>NUCLEOTIDE SEQUENCE [LARGE SCALE GENOMIC DNA]</scope>
    <source>
        <strain evidence="11 12">NSA23</strain>
    </source>
</reference>
<evidence type="ECO:0000259" key="9">
    <source>
        <dbReference type="Pfam" id="PF02706"/>
    </source>
</evidence>
<feature type="coiled-coil region" evidence="6">
    <location>
        <begin position="356"/>
        <end position="412"/>
    </location>
</feature>
<protein>
    <recommendedName>
        <fullName evidence="13">Succinoglycan biosynthesis protein exop</fullName>
    </recommendedName>
</protein>
<dbReference type="InterPro" id="IPR003856">
    <property type="entry name" value="LPS_length_determ_N"/>
</dbReference>
<evidence type="ECO:0000256" key="8">
    <source>
        <dbReference type="SAM" id="Phobius"/>
    </source>
</evidence>
<evidence type="ECO:0000256" key="4">
    <source>
        <dbReference type="ARBA" id="ARBA00022989"/>
    </source>
</evidence>
<feature type="region of interest" description="Disordered" evidence="7">
    <location>
        <begin position="107"/>
        <end position="150"/>
    </location>
</feature>
<feature type="domain" description="Tyrosine-protein kinase G-rich" evidence="10">
    <location>
        <begin position="528"/>
        <end position="600"/>
    </location>
</feature>
<evidence type="ECO:0008006" key="13">
    <source>
        <dbReference type="Google" id="ProtNLM"/>
    </source>
</evidence>
<gene>
    <name evidence="11" type="ORF">PPNSA23_08830</name>
</gene>
<comment type="subcellular location">
    <subcellularLocation>
        <location evidence="1">Cell membrane</location>
        <topology evidence="1">Multi-pass membrane protein</topology>
    </subcellularLocation>
</comment>
<comment type="caution">
    <text evidence="11">The sequence shown here is derived from an EMBL/GenBank/DDBJ whole genome shotgun (WGS) entry which is preliminary data.</text>
</comment>
<keyword evidence="3 8" id="KW-0812">Transmembrane</keyword>
<feature type="region of interest" description="Disordered" evidence="7">
    <location>
        <begin position="1"/>
        <end position="88"/>
    </location>
</feature>
<dbReference type="Pfam" id="PF13807">
    <property type="entry name" value="GNVR"/>
    <property type="match status" value="1"/>
</dbReference>
<dbReference type="InterPro" id="IPR032807">
    <property type="entry name" value="GNVR"/>
</dbReference>
<evidence type="ECO:0000256" key="6">
    <source>
        <dbReference type="SAM" id="Coils"/>
    </source>
</evidence>
<keyword evidence="6" id="KW-0175">Coiled coil</keyword>
<feature type="compositionally biased region" description="Basic and acidic residues" evidence="7">
    <location>
        <begin position="132"/>
        <end position="150"/>
    </location>
</feature>
<feature type="compositionally biased region" description="Basic and acidic residues" evidence="7">
    <location>
        <begin position="1"/>
        <end position="10"/>
    </location>
</feature>
<sequence>MNGPEDEQKKRASRPLLSFAGRPDPEGVREARPPVARSRRDEEAERHRLAHARRMAELERHMAEPEPEEPAPEDSARTADVARSEQEARIHEEMAAVEAELRARLQAGENSSPPSQPAAPAYHAEEPPAGYRQDEPRRNDRAGEADYRDEEWKPLVDPRAVFDSVRRSRNLILATTLLGLGLGVAYALSVPKMYVSTADLMVDPRDIKVVGNDLTPGQLPTDASLAIAESQARLVDSGSVLTKVIDRAGLARDPEFNGTLKPGGIAGFFASIRNALSGNGAEDATALETRVLDNLRRSLTISRDAKSFIFSISVKTRDPEKSAYIANTIGDVFQQQLGSIQSDAAKRASDALSARLADLRSGVEKAESAVEKYKAEHDLVDIQGKLIADDDIANLNNQLSATRAETIRLNARAESLKGMTADSLFTSGLPEGLRSGAITALRSQYAAARQQADGLATKLGPRHPQLIQLQSQVEGLRREVEAELNRIRASIQVDLRRSVQQEQDLAARLAQLKVQHAGNNEELVKLRELEREASAKRSVYEAFLLRTRETGEQEGINTANVRVISAARPALESAGPSRRNIVLAALLLGLFAGLGIAILRGIYASLMGGAPEPTYAPATRRPDPDPQPPAPTGGDGTPRRPASPVREPEPEPGESRLAAAVRRAREGRAEDETEAPYAYDVLSFGDDASRETVTQDEGRLIPFPQARRAEIEELREAIADIRAVIAHYRR</sequence>
<dbReference type="Proteomes" id="UP001628091">
    <property type="component" value="Unassembled WGS sequence"/>
</dbReference>
<feature type="transmembrane region" description="Helical" evidence="8">
    <location>
        <begin position="581"/>
        <end position="599"/>
    </location>
</feature>
<proteinExistence type="predicted"/>
<feature type="compositionally biased region" description="Basic and acidic residues" evidence="7">
    <location>
        <begin position="74"/>
        <end position="88"/>
    </location>
</feature>
<evidence type="ECO:0000256" key="1">
    <source>
        <dbReference type="ARBA" id="ARBA00004651"/>
    </source>
</evidence>
<evidence type="ECO:0000256" key="7">
    <source>
        <dbReference type="SAM" id="MobiDB-lite"/>
    </source>
</evidence>
<feature type="domain" description="Polysaccharide chain length determinant N-terminal" evidence="9">
    <location>
        <begin position="161"/>
        <end position="246"/>
    </location>
</feature>
<dbReference type="PANTHER" id="PTHR32309">
    <property type="entry name" value="TYROSINE-PROTEIN KINASE"/>
    <property type="match status" value="1"/>
</dbReference>
<accession>A0ABQ0GW92</accession>
<evidence type="ECO:0000256" key="3">
    <source>
        <dbReference type="ARBA" id="ARBA00022692"/>
    </source>
</evidence>
<feature type="compositionally biased region" description="Basic and acidic residues" evidence="7">
    <location>
        <begin position="23"/>
        <end position="47"/>
    </location>
</feature>
<keyword evidence="2" id="KW-1003">Cell membrane</keyword>
<evidence type="ECO:0000313" key="11">
    <source>
        <dbReference type="EMBL" id="GAB1580940.1"/>
    </source>
</evidence>
<keyword evidence="5 8" id="KW-0472">Membrane</keyword>
<feature type="compositionally biased region" description="Basic and acidic residues" evidence="7">
    <location>
        <begin position="54"/>
        <end position="64"/>
    </location>
</feature>
<feature type="transmembrane region" description="Helical" evidence="8">
    <location>
        <begin position="171"/>
        <end position="188"/>
    </location>
</feature>
<dbReference type="Pfam" id="PF02706">
    <property type="entry name" value="Wzz"/>
    <property type="match status" value="1"/>
</dbReference>
<keyword evidence="12" id="KW-1185">Reference proteome</keyword>
<dbReference type="PANTHER" id="PTHR32309:SF13">
    <property type="entry name" value="FERRIC ENTEROBACTIN TRANSPORT PROTEIN FEPE"/>
    <property type="match status" value="1"/>
</dbReference>
<name>A0ABQ0GW92_9HYPH</name>
<dbReference type="InterPro" id="IPR050445">
    <property type="entry name" value="Bact_polysacc_biosynth/exp"/>
</dbReference>
<evidence type="ECO:0000256" key="2">
    <source>
        <dbReference type="ARBA" id="ARBA00022475"/>
    </source>
</evidence>
<evidence type="ECO:0000259" key="10">
    <source>
        <dbReference type="Pfam" id="PF13807"/>
    </source>
</evidence>
<evidence type="ECO:0000313" key="12">
    <source>
        <dbReference type="Proteomes" id="UP001628091"/>
    </source>
</evidence>
<keyword evidence="4 8" id="KW-1133">Transmembrane helix</keyword>
<organism evidence="11 12">
    <name type="scientific">Phyllobacterium phragmitis</name>
    <dbReference type="NCBI Taxonomy" id="2670329"/>
    <lineage>
        <taxon>Bacteria</taxon>
        <taxon>Pseudomonadati</taxon>
        <taxon>Pseudomonadota</taxon>
        <taxon>Alphaproteobacteria</taxon>
        <taxon>Hyphomicrobiales</taxon>
        <taxon>Phyllobacteriaceae</taxon>
        <taxon>Phyllobacterium</taxon>
    </lineage>
</organism>
<feature type="region of interest" description="Disordered" evidence="7">
    <location>
        <begin position="614"/>
        <end position="674"/>
    </location>
</feature>